<comment type="caution">
    <text evidence="7">The sequence shown here is derived from an EMBL/GenBank/DDBJ whole genome shotgun (WGS) entry which is preliminary data.</text>
</comment>
<evidence type="ECO:0000313" key="8">
    <source>
        <dbReference type="Proteomes" id="UP000310158"/>
    </source>
</evidence>
<dbReference type="SFLD" id="SFLDS00005">
    <property type="entry name" value="Isoprenoid_Synthase_Type_I"/>
    <property type="match status" value="1"/>
</dbReference>
<organism evidence="7 8">
    <name type="scientific">Bondarzewia mesenterica</name>
    <dbReference type="NCBI Taxonomy" id="1095465"/>
    <lineage>
        <taxon>Eukaryota</taxon>
        <taxon>Fungi</taxon>
        <taxon>Dikarya</taxon>
        <taxon>Basidiomycota</taxon>
        <taxon>Agaricomycotina</taxon>
        <taxon>Agaricomycetes</taxon>
        <taxon>Russulales</taxon>
        <taxon>Bondarzewiaceae</taxon>
        <taxon>Bondarzewia</taxon>
    </lineage>
</organism>
<evidence type="ECO:0000256" key="6">
    <source>
        <dbReference type="RuleBase" id="RU366034"/>
    </source>
</evidence>
<dbReference type="InterPro" id="IPR008949">
    <property type="entry name" value="Isoprenoid_synthase_dom_sf"/>
</dbReference>
<dbReference type="EMBL" id="SGPL01000655">
    <property type="protein sequence ID" value="THH09110.1"/>
    <property type="molecule type" value="Genomic_DNA"/>
</dbReference>
<evidence type="ECO:0000256" key="4">
    <source>
        <dbReference type="ARBA" id="ARBA00022842"/>
    </source>
</evidence>
<dbReference type="PANTHER" id="PTHR35201:SF4">
    <property type="entry name" value="BETA-PINACENE SYNTHASE-RELATED"/>
    <property type="match status" value="1"/>
</dbReference>
<dbReference type="OrthoDB" id="6486656at2759"/>
<dbReference type="InterPro" id="IPR034686">
    <property type="entry name" value="Terpene_cyclase-like_2"/>
</dbReference>
<sequence>MFNFPSTFRLQDLVAITAPVFDLKANRFQKEADDATRKWFQSVYDENKLNQFLDVARFDLFAALAFPNADQVHLETCLAFFLWAFSTDDLSDEGELQARPQDVQAGVDISMSILYNPDAPRPQYPYAAMLHDILRRIRMTATSGTCYRFARAFEDWSRSQIKQAHNRSVSKMPSVEEFIIMRRATIGGAMVEAMIEYSMDIDLPYYVFKDPVIIGMSEAATDVLTWPNDLCSFNKEQADGDYQNLVCALMVERRVDLQTAIDLLTDMLSERVRDYANLKTKLPSFGREIDAQLVIYHKNLEHFVQGTIVWYYASARYFPNIDVSSRENLVIRLFSGTLLTPWDKWQGNQNLGNTVNVPTKTERQRPLA</sequence>
<evidence type="ECO:0000256" key="3">
    <source>
        <dbReference type="ARBA" id="ARBA00022723"/>
    </source>
</evidence>
<keyword evidence="5 6" id="KW-0456">Lyase</keyword>
<keyword evidence="8" id="KW-1185">Reference proteome</keyword>
<keyword evidence="3 6" id="KW-0479">Metal-binding</keyword>
<dbReference type="Gene3D" id="1.10.600.10">
    <property type="entry name" value="Farnesyl Diphosphate Synthase"/>
    <property type="match status" value="1"/>
</dbReference>
<keyword evidence="4 6" id="KW-0460">Magnesium</keyword>
<dbReference type="PANTHER" id="PTHR35201">
    <property type="entry name" value="TERPENE SYNTHASE"/>
    <property type="match status" value="1"/>
</dbReference>
<dbReference type="Proteomes" id="UP000310158">
    <property type="component" value="Unassembled WGS sequence"/>
</dbReference>
<dbReference type="GO" id="GO:0008299">
    <property type="term" value="P:isoprenoid biosynthetic process"/>
    <property type="evidence" value="ECO:0007669"/>
    <property type="project" value="UniProtKB-ARBA"/>
</dbReference>
<accession>A0A4S4LH26</accession>
<dbReference type="SFLD" id="SFLDG01020">
    <property type="entry name" value="Terpene_Cyclase_Like_2"/>
    <property type="match status" value="1"/>
</dbReference>
<evidence type="ECO:0000256" key="2">
    <source>
        <dbReference type="ARBA" id="ARBA00006333"/>
    </source>
</evidence>
<proteinExistence type="inferred from homology"/>
<evidence type="ECO:0000256" key="1">
    <source>
        <dbReference type="ARBA" id="ARBA00001946"/>
    </source>
</evidence>
<dbReference type="Pfam" id="PF19086">
    <property type="entry name" value="Terpene_syn_C_2"/>
    <property type="match status" value="1"/>
</dbReference>
<dbReference type="GO" id="GO:0010333">
    <property type="term" value="F:terpene synthase activity"/>
    <property type="evidence" value="ECO:0007669"/>
    <property type="project" value="InterPro"/>
</dbReference>
<evidence type="ECO:0000256" key="5">
    <source>
        <dbReference type="ARBA" id="ARBA00023239"/>
    </source>
</evidence>
<gene>
    <name evidence="7" type="ORF">EW146_g8788</name>
</gene>
<dbReference type="EC" id="4.2.3.-" evidence="6"/>
<evidence type="ECO:0000313" key="7">
    <source>
        <dbReference type="EMBL" id="THH09110.1"/>
    </source>
</evidence>
<dbReference type="GO" id="GO:0046872">
    <property type="term" value="F:metal ion binding"/>
    <property type="evidence" value="ECO:0007669"/>
    <property type="project" value="UniProtKB-KW"/>
</dbReference>
<reference evidence="7 8" key="1">
    <citation type="submission" date="2019-02" db="EMBL/GenBank/DDBJ databases">
        <title>Genome sequencing of the rare red list fungi Bondarzewia mesenterica.</title>
        <authorList>
            <person name="Buettner E."/>
            <person name="Kellner H."/>
        </authorList>
    </citation>
    <scope>NUCLEOTIDE SEQUENCE [LARGE SCALE GENOMIC DNA]</scope>
    <source>
        <strain evidence="7 8">DSM 108281</strain>
    </source>
</reference>
<dbReference type="SUPFAM" id="SSF48576">
    <property type="entry name" value="Terpenoid synthases"/>
    <property type="match status" value="1"/>
</dbReference>
<comment type="similarity">
    <text evidence="2 6">Belongs to the terpene synthase family.</text>
</comment>
<comment type="cofactor">
    <cofactor evidence="1 6">
        <name>Mg(2+)</name>
        <dbReference type="ChEBI" id="CHEBI:18420"/>
    </cofactor>
</comment>
<protein>
    <recommendedName>
        <fullName evidence="6">Terpene synthase</fullName>
        <ecNumber evidence="6">4.2.3.-</ecNumber>
    </recommendedName>
</protein>
<name>A0A4S4LH26_9AGAM</name>
<dbReference type="AlphaFoldDB" id="A0A4S4LH26"/>